<name>A0A376HIR9_ECOLX</name>
<reference evidence="1 2" key="1">
    <citation type="submission" date="2018-06" db="EMBL/GenBank/DDBJ databases">
        <authorList>
            <consortium name="Pathogen Informatics"/>
            <person name="Doyle S."/>
        </authorList>
    </citation>
    <scope>NUCLEOTIDE SEQUENCE [LARGE SCALE GENOMIC DNA]</scope>
    <source>
        <strain evidence="1 2">NCTC10082</strain>
    </source>
</reference>
<gene>
    <name evidence="1" type="ORF">NCTC10082_03226</name>
</gene>
<sequence length="34" mass="3725">MPVAARFPVVFATGQNPAVGERAVWFRSPLGHCR</sequence>
<protein>
    <submittedName>
        <fullName evidence="1">Uncharacterized protein</fullName>
    </submittedName>
</protein>
<proteinExistence type="predicted"/>
<evidence type="ECO:0000313" key="1">
    <source>
        <dbReference type="EMBL" id="STE04790.1"/>
    </source>
</evidence>
<accession>A0A376HIR9</accession>
<dbReference type="AlphaFoldDB" id="A0A376HIR9"/>
<dbReference type="Proteomes" id="UP000255164">
    <property type="component" value="Unassembled WGS sequence"/>
</dbReference>
<organism evidence="1 2">
    <name type="scientific">Escherichia coli</name>
    <dbReference type="NCBI Taxonomy" id="562"/>
    <lineage>
        <taxon>Bacteria</taxon>
        <taxon>Pseudomonadati</taxon>
        <taxon>Pseudomonadota</taxon>
        <taxon>Gammaproteobacteria</taxon>
        <taxon>Enterobacterales</taxon>
        <taxon>Enterobacteriaceae</taxon>
        <taxon>Escherichia</taxon>
    </lineage>
</organism>
<evidence type="ECO:0000313" key="2">
    <source>
        <dbReference type="Proteomes" id="UP000255164"/>
    </source>
</evidence>
<dbReference type="EMBL" id="UFZA01000001">
    <property type="protein sequence ID" value="STE04790.1"/>
    <property type="molecule type" value="Genomic_DNA"/>
</dbReference>